<dbReference type="AlphaFoldDB" id="A0A243RP76"/>
<protein>
    <submittedName>
        <fullName evidence="1">Uncharacterized protein</fullName>
    </submittedName>
</protein>
<comment type="caution">
    <text evidence="1">The sequence shown here is derived from an EMBL/GenBank/DDBJ whole genome shotgun (WGS) entry which is preliminary data.</text>
</comment>
<proteinExistence type="predicted"/>
<accession>A0A243RP76</accession>
<evidence type="ECO:0000313" key="2">
    <source>
        <dbReference type="Proteomes" id="UP000194761"/>
    </source>
</evidence>
<dbReference type="EMBL" id="NGFP01000052">
    <property type="protein sequence ID" value="OUC96724.1"/>
    <property type="molecule type" value="Genomic_DNA"/>
</dbReference>
<reference evidence="1 2" key="1">
    <citation type="submission" date="2017-05" db="EMBL/GenBank/DDBJ databases">
        <title>Biotechnological potential of actinobacteria isolated from South African environments.</title>
        <authorList>
            <person name="Le Roes-Hill M."/>
            <person name="Prins A."/>
            <person name="Durrell K.A."/>
        </authorList>
    </citation>
    <scope>NUCLEOTIDE SEQUENCE [LARGE SCALE GENOMIC DNA]</scope>
    <source>
        <strain evidence="1">M26</strain>
    </source>
</reference>
<name>A0A243RP76_9ACTN</name>
<keyword evidence="2" id="KW-1185">Reference proteome</keyword>
<sequence length="92" mass="9818">MRTTPVRFLGDQEAAAYGPLPRVGVAALDEALRYVGGRLAANADVRVDVAGKIHVASDKAIAEPPSLIDLRRRVAAMLPRIDIGDQILEVMG</sequence>
<dbReference type="Proteomes" id="UP000194761">
    <property type="component" value="Unassembled WGS sequence"/>
</dbReference>
<evidence type="ECO:0000313" key="1">
    <source>
        <dbReference type="EMBL" id="OUC96724.1"/>
    </source>
</evidence>
<organism evidence="1 2">
    <name type="scientific">Streptosporangium minutum</name>
    <dbReference type="NCBI Taxonomy" id="569862"/>
    <lineage>
        <taxon>Bacteria</taxon>
        <taxon>Bacillati</taxon>
        <taxon>Actinomycetota</taxon>
        <taxon>Actinomycetes</taxon>
        <taxon>Streptosporangiales</taxon>
        <taxon>Streptosporangiaceae</taxon>
        <taxon>Streptosporangium</taxon>
    </lineage>
</organism>
<dbReference type="RefSeq" id="WP_133061656.1">
    <property type="nucleotide sequence ID" value="NZ_NGFP01000052.1"/>
</dbReference>
<gene>
    <name evidence="1" type="ORF">CA984_13860</name>
</gene>